<keyword evidence="1" id="KW-0732">Signal</keyword>
<dbReference type="EMBL" id="GG738871">
    <property type="protein sequence ID" value="EFC43810.1"/>
    <property type="molecule type" value="Genomic_DNA"/>
</dbReference>
<name>D2VH15_NAEGR</name>
<feature type="chain" id="PRO_5003038645" evidence="1">
    <location>
        <begin position="24"/>
        <end position="176"/>
    </location>
</feature>
<dbReference type="InParanoid" id="D2VH15"/>
<reference evidence="2 3" key="1">
    <citation type="journal article" date="2010" name="Cell">
        <title>The genome of Naegleria gruberi illuminates early eukaryotic versatility.</title>
        <authorList>
            <person name="Fritz-Laylin L.K."/>
            <person name="Prochnik S.E."/>
            <person name="Ginger M.L."/>
            <person name="Dacks J.B."/>
            <person name="Carpenter M.L."/>
            <person name="Field M.C."/>
            <person name="Kuo A."/>
            <person name="Paredez A."/>
            <person name="Chapman J."/>
            <person name="Pham J."/>
            <person name="Shu S."/>
            <person name="Neupane R."/>
            <person name="Cipriano M."/>
            <person name="Mancuso J."/>
            <person name="Tu H."/>
            <person name="Salamov A."/>
            <person name="Lindquist E."/>
            <person name="Shapiro H."/>
            <person name="Lucas S."/>
            <person name="Grigoriev I.V."/>
            <person name="Cande W.Z."/>
            <person name="Fulton C."/>
            <person name="Rokhsar D.S."/>
            <person name="Dawson S.C."/>
        </authorList>
    </citation>
    <scope>NUCLEOTIDE SEQUENCE [LARGE SCALE GENOMIC DNA]</scope>
    <source>
        <strain evidence="2 3">NEG-M</strain>
    </source>
</reference>
<dbReference type="OrthoDB" id="10262879at2759"/>
<proteinExistence type="predicted"/>
<dbReference type="VEuPathDB" id="AmoebaDB:NAEGRDRAFT_68243"/>
<evidence type="ECO:0000256" key="1">
    <source>
        <dbReference type="SAM" id="SignalP"/>
    </source>
</evidence>
<evidence type="ECO:0000313" key="2">
    <source>
        <dbReference type="EMBL" id="EFC43810.1"/>
    </source>
</evidence>
<protein>
    <submittedName>
        <fullName evidence="2">Predicted protein</fullName>
    </submittedName>
</protein>
<dbReference type="RefSeq" id="XP_002676554.1">
    <property type="nucleotide sequence ID" value="XM_002676508.1"/>
</dbReference>
<evidence type="ECO:0000313" key="3">
    <source>
        <dbReference type="Proteomes" id="UP000006671"/>
    </source>
</evidence>
<feature type="signal peptide" evidence="1">
    <location>
        <begin position="1"/>
        <end position="23"/>
    </location>
</feature>
<organism evidence="3">
    <name type="scientific">Naegleria gruberi</name>
    <name type="common">Amoeba</name>
    <dbReference type="NCBI Taxonomy" id="5762"/>
    <lineage>
        <taxon>Eukaryota</taxon>
        <taxon>Discoba</taxon>
        <taxon>Heterolobosea</taxon>
        <taxon>Tetramitia</taxon>
        <taxon>Eutetramitia</taxon>
        <taxon>Vahlkampfiidae</taxon>
        <taxon>Naegleria</taxon>
    </lineage>
</organism>
<keyword evidence="3" id="KW-1185">Reference proteome</keyword>
<dbReference type="OMA" id="HIQIKTP"/>
<dbReference type="Proteomes" id="UP000006671">
    <property type="component" value="Unassembled WGS sequence"/>
</dbReference>
<sequence>MHSSKLIIAVLLMVIASCVVVSSRSLPYRGQSIVDFINSLQLDEENEELADTFSFDSGDDIASEAIRRYGRVATAGGHCARAVRESIEGALDISLQRTESAKNYGPSLLAAGFQVVSGPAQDGDVAIFQAIPNHPHGHIQIKTPIGWVSDFKQRDQYPGPSYRSISAPFKLYRYTD</sequence>
<dbReference type="Gene3D" id="3.90.1720.10">
    <property type="entry name" value="endopeptidase domain like (from Nostoc punctiforme)"/>
    <property type="match status" value="1"/>
</dbReference>
<dbReference type="AlphaFoldDB" id="D2VH15"/>
<gene>
    <name evidence="2" type="ORF">NAEGRDRAFT_68243</name>
</gene>
<dbReference type="KEGG" id="ngr:NAEGRDRAFT_68243"/>
<dbReference type="GeneID" id="8856622"/>
<accession>D2VH15</accession>
<dbReference type="PROSITE" id="PS51257">
    <property type="entry name" value="PROKAR_LIPOPROTEIN"/>
    <property type="match status" value="1"/>
</dbReference>